<keyword evidence="3" id="KW-1185">Reference proteome</keyword>
<keyword evidence="1" id="KW-0175">Coiled coil</keyword>
<gene>
    <name evidence="2" type="ORF">NDU88_009373</name>
</gene>
<comment type="caution">
    <text evidence="2">The sequence shown here is derived from an EMBL/GenBank/DDBJ whole genome shotgun (WGS) entry which is preliminary data.</text>
</comment>
<dbReference type="AlphaFoldDB" id="A0AAV7QRC4"/>
<dbReference type="Proteomes" id="UP001066276">
    <property type="component" value="Chromosome 6"/>
</dbReference>
<feature type="coiled-coil region" evidence="1">
    <location>
        <begin position="28"/>
        <end position="62"/>
    </location>
</feature>
<name>A0AAV7QRC4_PLEWA</name>
<reference evidence="2" key="1">
    <citation type="journal article" date="2022" name="bioRxiv">
        <title>Sequencing and chromosome-scale assembly of the giantPleurodeles waltlgenome.</title>
        <authorList>
            <person name="Brown T."/>
            <person name="Elewa A."/>
            <person name="Iarovenko S."/>
            <person name="Subramanian E."/>
            <person name="Araus A.J."/>
            <person name="Petzold A."/>
            <person name="Susuki M."/>
            <person name="Suzuki K.-i.T."/>
            <person name="Hayashi T."/>
            <person name="Toyoda A."/>
            <person name="Oliveira C."/>
            <person name="Osipova E."/>
            <person name="Leigh N.D."/>
            <person name="Simon A."/>
            <person name="Yun M.H."/>
        </authorList>
    </citation>
    <scope>NUCLEOTIDE SEQUENCE</scope>
    <source>
        <strain evidence="2">20211129_DDA</strain>
        <tissue evidence="2">Liver</tissue>
    </source>
</reference>
<evidence type="ECO:0000256" key="1">
    <source>
        <dbReference type="SAM" id="Coils"/>
    </source>
</evidence>
<organism evidence="2 3">
    <name type="scientific">Pleurodeles waltl</name>
    <name type="common">Iberian ribbed newt</name>
    <dbReference type="NCBI Taxonomy" id="8319"/>
    <lineage>
        <taxon>Eukaryota</taxon>
        <taxon>Metazoa</taxon>
        <taxon>Chordata</taxon>
        <taxon>Craniata</taxon>
        <taxon>Vertebrata</taxon>
        <taxon>Euteleostomi</taxon>
        <taxon>Amphibia</taxon>
        <taxon>Batrachia</taxon>
        <taxon>Caudata</taxon>
        <taxon>Salamandroidea</taxon>
        <taxon>Salamandridae</taxon>
        <taxon>Pleurodelinae</taxon>
        <taxon>Pleurodeles</taxon>
    </lineage>
</organism>
<evidence type="ECO:0000313" key="2">
    <source>
        <dbReference type="EMBL" id="KAJ1143061.1"/>
    </source>
</evidence>
<dbReference type="EMBL" id="JANPWB010000010">
    <property type="protein sequence ID" value="KAJ1143061.1"/>
    <property type="molecule type" value="Genomic_DNA"/>
</dbReference>
<protein>
    <submittedName>
        <fullName evidence="2">Uncharacterized protein</fullName>
    </submittedName>
</protein>
<sequence>MTVLGRVHLSVLEKLFGTLSEDITATDIKNIKKDLEDLGQKVVTVEQTNNSKEKELDRHRRELREL</sequence>
<accession>A0AAV7QRC4</accession>
<evidence type="ECO:0000313" key="3">
    <source>
        <dbReference type="Proteomes" id="UP001066276"/>
    </source>
</evidence>
<proteinExistence type="predicted"/>